<dbReference type="InterPro" id="IPR004856">
    <property type="entry name" value="Glyco_trans_ALG6/ALG8"/>
</dbReference>
<accession>A0A3P7NUF8</accession>
<protein>
    <recommendedName>
        <fullName evidence="10">Alpha-1,3-glucosyltransferase</fullName>
        <ecNumber evidence="10">2.4.1.-</ecNumber>
    </recommendedName>
</protein>
<dbReference type="EMBL" id="UYRU01112893">
    <property type="protein sequence ID" value="VDN44750.1"/>
    <property type="molecule type" value="Genomic_DNA"/>
</dbReference>
<name>A0A3P7NUF8_DIBLA</name>
<comment type="pathway">
    <text evidence="2 10">Protein modification; protein glycosylation.</text>
</comment>
<comment type="similarity">
    <text evidence="3 10">Belongs to the ALG6/ALG8 glucosyltransferase family.</text>
</comment>
<evidence type="ECO:0000256" key="7">
    <source>
        <dbReference type="ARBA" id="ARBA00022824"/>
    </source>
</evidence>
<evidence type="ECO:0000256" key="5">
    <source>
        <dbReference type="ARBA" id="ARBA00022679"/>
    </source>
</evidence>
<dbReference type="Pfam" id="PF03155">
    <property type="entry name" value="Alg6_Alg8"/>
    <property type="match status" value="2"/>
</dbReference>
<dbReference type="AlphaFoldDB" id="A0A3P7NUF8"/>
<evidence type="ECO:0000256" key="1">
    <source>
        <dbReference type="ARBA" id="ARBA00004477"/>
    </source>
</evidence>
<evidence type="ECO:0000256" key="10">
    <source>
        <dbReference type="RuleBase" id="RU363110"/>
    </source>
</evidence>
<gene>
    <name evidence="11" type="ORF">DILT_LOCUS19421</name>
</gene>
<keyword evidence="9 10" id="KW-0472">Membrane</keyword>
<dbReference type="PANTHER" id="PTHR12413">
    <property type="entry name" value="DOLICHYL GLYCOSYLTRANSFERASE"/>
    <property type="match status" value="1"/>
</dbReference>
<reference evidence="11 12" key="1">
    <citation type="submission" date="2018-11" db="EMBL/GenBank/DDBJ databases">
        <authorList>
            <consortium name="Pathogen Informatics"/>
        </authorList>
    </citation>
    <scope>NUCLEOTIDE SEQUENCE [LARGE SCALE GENOMIC DNA]</scope>
</reference>
<evidence type="ECO:0000256" key="2">
    <source>
        <dbReference type="ARBA" id="ARBA00004922"/>
    </source>
</evidence>
<feature type="transmembrane region" description="Helical" evidence="10">
    <location>
        <begin position="29"/>
        <end position="51"/>
    </location>
</feature>
<evidence type="ECO:0000313" key="12">
    <source>
        <dbReference type="Proteomes" id="UP000281553"/>
    </source>
</evidence>
<dbReference type="UniPathway" id="UPA00378"/>
<keyword evidence="12" id="KW-1185">Reference proteome</keyword>
<feature type="transmembrane region" description="Helical" evidence="10">
    <location>
        <begin position="87"/>
        <end position="105"/>
    </location>
</feature>
<evidence type="ECO:0000256" key="8">
    <source>
        <dbReference type="ARBA" id="ARBA00022989"/>
    </source>
</evidence>
<dbReference type="EC" id="2.4.1.-" evidence="10"/>
<comment type="caution">
    <text evidence="10">Lacks conserved residue(s) required for the propagation of feature annotation.</text>
</comment>
<dbReference type="Proteomes" id="UP000281553">
    <property type="component" value="Unassembled WGS sequence"/>
</dbReference>
<keyword evidence="7 10" id="KW-0256">Endoplasmic reticulum</keyword>
<dbReference type="GO" id="GO:0005789">
    <property type="term" value="C:endoplasmic reticulum membrane"/>
    <property type="evidence" value="ECO:0007669"/>
    <property type="project" value="UniProtKB-SubCell"/>
</dbReference>
<evidence type="ECO:0000256" key="9">
    <source>
        <dbReference type="ARBA" id="ARBA00023136"/>
    </source>
</evidence>
<evidence type="ECO:0000313" key="11">
    <source>
        <dbReference type="EMBL" id="VDN44750.1"/>
    </source>
</evidence>
<keyword evidence="4 10" id="KW-0328">Glycosyltransferase</keyword>
<proteinExistence type="inferred from homology"/>
<dbReference type="PANTHER" id="PTHR12413:SF1">
    <property type="entry name" value="DOLICHYL PYROPHOSPHATE MAN9GLCNAC2 ALPHA-1,3-GLUCOSYLTRANSFERASE"/>
    <property type="match status" value="1"/>
</dbReference>
<dbReference type="OrthoDB" id="4983at2759"/>
<evidence type="ECO:0000256" key="3">
    <source>
        <dbReference type="ARBA" id="ARBA00008715"/>
    </source>
</evidence>
<organism evidence="11 12">
    <name type="scientific">Dibothriocephalus latus</name>
    <name type="common">Fish tapeworm</name>
    <name type="synonym">Diphyllobothrium latum</name>
    <dbReference type="NCBI Taxonomy" id="60516"/>
    <lineage>
        <taxon>Eukaryota</taxon>
        <taxon>Metazoa</taxon>
        <taxon>Spiralia</taxon>
        <taxon>Lophotrochozoa</taxon>
        <taxon>Platyhelminthes</taxon>
        <taxon>Cestoda</taxon>
        <taxon>Eucestoda</taxon>
        <taxon>Diphyllobothriidea</taxon>
        <taxon>Diphyllobothriidae</taxon>
        <taxon>Dibothriocephalus</taxon>
    </lineage>
</organism>
<evidence type="ECO:0000256" key="6">
    <source>
        <dbReference type="ARBA" id="ARBA00022692"/>
    </source>
</evidence>
<keyword evidence="5 10" id="KW-0808">Transferase</keyword>
<feature type="non-terminal residue" evidence="11">
    <location>
        <position position="125"/>
    </location>
</feature>
<feature type="transmembrane region" description="Helical" evidence="10">
    <location>
        <begin position="63"/>
        <end position="81"/>
    </location>
</feature>
<comment type="subcellular location">
    <subcellularLocation>
        <location evidence="1 10">Endoplasmic reticulum membrane</location>
        <topology evidence="1 10">Multi-pass membrane protein</topology>
    </subcellularLocation>
</comment>
<evidence type="ECO:0000256" key="4">
    <source>
        <dbReference type="ARBA" id="ARBA00022676"/>
    </source>
</evidence>
<dbReference type="GO" id="GO:0042281">
    <property type="term" value="F:dolichyl pyrophosphate Man9GlcNAc2 alpha-1,3-glucosyltransferase activity"/>
    <property type="evidence" value="ECO:0007669"/>
    <property type="project" value="TreeGrafter"/>
</dbReference>
<keyword evidence="8 10" id="KW-1133">Transmembrane helix</keyword>
<sequence>MLQPYSGAGSPPMFGDFEAQRHWMEITLFMRYTVLLSELLTYTPAVIYFVCTSAISQLTGTPRLSPGVLSLFMFSYPGLILIDHGHFQYNCVSLGFYLLAFGLFCNDRRLFGSIAFCLALAYKQM</sequence>
<keyword evidence="6 10" id="KW-0812">Transmembrane</keyword>